<sequence length="102" mass="11983">MYPNSSSNFPLRIASQIVPMLQCQVLHHRLTGATDEIFDSQSLRKTRKETTRHRTMQDPSMSVWGHQREYSTHRALLVDQRQMKYLKWGVVKVCPDEVAERL</sequence>
<dbReference type="AlphaFoldDB" id="A0A0P1ALR4"/>
<feature type="compositionally biased region" description="Basic residues" evidence="1">
    <location>
        <begin position="44"/>
        <end position="54"/>
    </location>
</feature>
<feature type="region of interest" description="Disordered" evidence="1">
    <location>
        <begin position="41"/>
        <end position="63"/>
    </location>
</feature>
<reference evidence="3" key="1">
    <citation type="submission" date="2014-09" db="EMBL/GenBank/DDBJ databases">
        <authorList>
            <person name="Sharma Rahul"/>
            <person name="Thines Marco"/>
        </authorList>
    </citation>
    <scope>NUCLEOTIDE SEQUENCE [LARGE SCALE GENOMIC DNA]</scope>
</reference>
<evidence type="ECO:0000256" key="1">
    <source>
        <dbReference type="SAM" id="MobiDB-lite"/>
    </source>
</evidence>
<protein>
    <submittedName>
        <fullName evidence="2">Uncharacterized protein</fullName>
    </submittedName>
</protein>
<dbReference type="GeneID" id="36407609"/>
<dbReference type="Proteomes" id="UP000054928">
    <property type="component" value="Unassembled WGS sequence"/>
</dbReference>
<organism evidence="2 3">
    <name type="scientific">Plasmopara halstedii</name>
    <name type="common">Downy mildew of sunflower</name>
    <dbReference type="NCBI Taxonomy" id="4781"/>
    <lineage>
        <taxon>Eukaryota</taxon>
        <taxon>Sar</taxon>
        <taxon>Stramenopiles</taxon>
        <taxon>Oomycota</taxon>
        <taxon>Peronosporomycetes</taxon>
        <taxon>Peronosporales</taxon>
        <taxon>Peronosporaceae</taxon>
        <taxon>Plasmopara</taxon>
    </lineage>
</organism>
<accession>A0A0P1ALR4</accession>
<keyword evidence="3" id="KW-1185">Reference proteome</keyword>
<dbReference type="RefSeq" id="XP_024578633.1">
    <property type="nucleotide sequence ID" value="XM_024728124.1"/>
</dbReference>
<dbReference type="EMBL" id="CCYD01000610">
    <property type="protein sequence ID" value="CEG42264.1"/>
    <property type="molecule type" value="Genomic_DNA"/>
</dbReference>
<evidence type="ECO:0000313" key="3">
    <source>
        <dbReference type="Proteomes" id="UP000054928"/>
    </source>
</evidence>
<evidence type="ECO:0000313" key="2">
    <source>
        <dbReference type="EMBL" id="CEG42264.1"/>
    </source>
</evidence>
<name>A0A0P1ALR4_PLAHL</name>
<proteinExistence type="predicted"/>